<proteinExistence type="predicted"/>
<sequence length="205" mass="22587">MPHTPIMLADGRKKVRPPKSSAVDELLEGVSDPVLRARINLLIADLESTRAQLLAARHLASKNSVLVLSGPEALATAPAQPDAALTPQEKKSFAAAISEKTLEHWGWLIDSNGRVLTNRGQVVFGAGFVTTIYSQRTASGRILNEQVYILVARDRARQTLDFVPSKGPVTAQQLHEHLFPRLAPHVQNVNTYYSRLRDDCAWFSC</sequence>
<keyword evidence="1" id="KW-0614">Plasmid</keyword>
<dbReference type="EMBL" id="FR687360">
    <property type="protein sequence ID" value="CBW76899.1"/>
    <property type="molecule type" value="Genomic_DNA"/>
</dbReference>
<reference evidence="1 2" key="1">
    <citation type="journal article" date="2011" name="J. Bacteriol.">
        <title>Complete genome sequence of Burkholderia rhizoxinica, an endosymbiont of Rhizopus microsporus.</title>
        <authorList>
            <person name="Lackner G."/>
            <person name="Moebius N."/>
            <person name="Partida-Martinez L."/>
            <person name="Hertweck C."/>
        </authorList>
    </citation>
    <scope>NUCLEOTIDE SEQUENCE [LARGE SCALE GENOMIC DNA]</scope>
    <source>
        <strain evidence="2">DSM 19002 / CIP 109453 / HKI 454</strain>
        <plasmid evidence="1 2">pBRH01</plasmid>
    </source>
</reference>
<dbReference type="NCBIfam" id="NF040692">
    <property type="entry name" value="recomb_assoc"/>
    <property type="match status" value="1"/>
</dbReference>
<dbReference type="KEGG" id="brh:RBRH_00225"/>
<protein>
    <submittedName>
        <fullName evidence="1">Uncharacterized protein</fullName>
    </submittedName>
</protein>
<evidence type="ECO:0000313" key="2">
    <source>
        <dbReference type="Proteomes" id="UP000007437"/>
    </source>
</evidence>
<dbReference type="Proteomes" id="UP000007437">
    <property type="component" value="Plasmid pBRH01"/>
</dbReference>
<organism evidence="1 2">
    <name type="scientific">Mycetohabitans rhizoxinica (strain DSM 19002 / CIP 109453 / HKI 454)</name>
    <name type="common">Paraburkholderia rhizoxinica</name>
    <dbReference type="NCBI Taxonomy" id="882378"/>
    <lineage>
        <taxon>Bacteria</taxon>
        <taxon>Pseudomonadati</taxon>
        <taxon>Pseudomonadota</taxon>
        <taxon>Betaproteobacteria</taxon>
        <taxon>Burkholderiales</taxon>
        <taxon>Burkholderiaceae</taxon>
        <taxon>Mycetohabitans</taxon>
    </lineage>
</organism>
<dbReference type="HOGENOM" id="CLU_1335466_0_0_4"/>
<dbReference type="eggNOG" id="COG2267">
    <property type="taxonomic scope" value="Bacteria"/>
</dbReference>
<accession>E5AUX5</accession>
<gene>
    <name evidence="1" type="ordered locus">RBRH_00225</name>
</gene>
<name>E5AUX5_MYCRK</name>
<dbReference type="AlphaFoldDB" id="E5AUX5"/>
<dbReference type="OrthoDB" id="8964415at2"/>
<geneLocation type="plasmid" evidence="1 2">
    <name>pBRH01</name>
</geneLocation>
<dbReference type="InterPro" id="IPR048061">
    <property type="entry name" value="GmtX-like"/>
</dbReference>
<evidence type="ECO:0000313" key="1">
    <source>
        <dbReference type="EMBL" id="CBW76899.1"/>
    </source>
</evidence>